<feature type="transmembrane region" description="Helical" evidence="6">
    <location>
        <begin position="140"/>
        <end position="161"/>
    </location>
</feature>
<dbReference type="GO" id="GO:0022857">
    <property type="term" value="F:transmembrane transporter activity"/>
    <property type="evidence" value="ECO:0007669"/>
    <property type="project" value="InterPro"/>
</dbReference>
<feature type="transmembrane region" description="Helical" evidence="6">
    <location>
        <begin position="52"/>
        <end position="72"/>
    </location>
</feature>
<evidence type="ECO:0000256" key="2">
    <source>
        <dbReference type="ARBA" id="ARBA00022475"/>
    </source>
</evidence>
<keyword evidence="9" id="KW-1185">Reference proteome</keyword>
<feature type="transmembrane region" description="Helical" evidence="6">
    <location>
        <begin position="79"/>
        <end position="100"/>
    </location>
</feature>
<dbReference type="EMBL" id="AFHG01000053">
    <property type="protein sequence ID" value="EGK70696.1"/>
    <property type="molecule type" value="Genomic_DNA"/>
</dbReference>
<dbReference type="eggNOG" id="COG2814">
    <property type="taxonomic scope" value="Bacteria"/>
</dbReference>
<comment type="subcellular location">
    <subcellularLocation>
        <location evidence="1">Cell membrane</location>
        <topology evidence="1">Multi-pass membrane protein</topology>
    </subcellularLocation>
</comment>
<reference evidence="8 9" key="1">
    <citation type="journal article" date="2011" name="J. Bacteriol.">
        <title>Genome sequence of Methyloversatilis universalis FAM5T, a methylotrophic representative of the order Rhodocyclales.</title>
        <authorList>
            <person name="Kittichotirat W."/>
            <person name="Good N.M."/>
            <person name="Hall R."/>
            <person name="Bringel F."/>
            <person name="Lajus A."/>
            <person name="Medigue C."/>
            <person name="Smalley N.E."/>
            <person name="Beck D."/>
            <person name="Bumgarner R."/>
            <person name="Vuilleumier S."/>
            <person name="Kalyuzhnaya M.G."/>
        </authorList>
    </citation>
    <scope>NUCLEOTIDE SEQUENCE [LARGE SCALE GENOMIC DNA]</scope>
    <source>
        <strain evidence="9">ATCC BAA-1314 / JCM 13912 / FAM5</strain>
    </source>
</reference>
<keyword evidence="3 6" id="KW-0812">Transmembrane</keyword>
<feature type="transmembrane region" description="Helical" evidence="6">
    <location>
        <begin position="378"/>
        <end position="397"/>
    </location>
</feature>
<dbReference type="Gene3D" id="1.20.1250.20">
    <property type="entry name" value="MFS general substrate transporter like domains"/>
    <property type="match status" value="1"/>
</dbReference>
<dbReference type="SUPFAM" id="SSF103473">
    <property type="entry name" value="MFS general substrate transporter"/>
    <property type="match status" value="1"/>
</dbReference>
<feature type="transmembrane region" description="Helical" evidence="6">
    <location>
        <begin position="289"/>
        <end position="310"/>
    </location>
</feature>
<keyword evidence="4 6" id="KW-1133">Transmembrane helix</keyword>
<accession>F5RF40</accession>
<sequence length="402" mass="41623">MSASAGSASATVRLTLLMCSAEVLGMTSLAAFPSFLTELSALWSLSGAEAGFIGGAFFFGYMVAVPFLSGATDRVDARVVFVLSNLLMALGMAGFAFAASGLWSGALFQAVSGAGLAGCYMPGLRVLADRVPHDAGTRHIAFYTSSFGIGTSAALLVAGALGRAFGWQHAVALMALGPLMAAALVWWRIGEVKPPAAHEARWLPRFGPVLAHPRVRTLVSGYAVHCWELFGLRSWLVAFIAFGWTLSASTPGLTPTEAAALVMLLGQPASILGNEMAGKVGRSRWIVRVMFASGLMCWLAGAAVGAPWWLLLALLSLYNVTVMADSASLTAGLVHSAPPAQRGAAMALYSLGGFGAGFVAPLVFGAALDLSGGTNTPLAWTVAFGTLGTGCLIWALFARGER</sequence>
<dbReference type="RefSeq" id="WP_008062970.1">
    <property type="nucleotide sequence ID" value="NZ_AFHG01000053.1"/>
</dbReference>
<evidence type="ECO:0000256" key="1">
    <source>
        <dbReference type="ARBA" id="ARBA00004651"/>
    </source>
</evidence>
<dbReference type="InterPro" id="IPR036259">
    <property type="entry name" value="MFS_trans_sf"/>
</dbReference>
<name>F5RF40_METUF</name>
<evidence type="ECO:0000256" key="3">
    <source>
        <dbReference type="ARBA" id="ARBA00022692"/>
    </source>
</evidence>
<dbReference type="InterPro" id="IPR050189">
    <property type="entry name" value="MFS_Efflux_Transporters"/>
</dbReference>
<organism evidence="8 9">
    <name type="scientific">Methyloversatilis universalis (strain ATCC BAA-1314 / DSM 25237 / JCM 13912 / CCUG 52030 / FAM5)</name>
    <dbReference type="NCBI Taxonomy" id="1000565"/>
    <lineage>
        <taxon>Bacteria</taxon>
        <taxon>Pseudomonadati</taxon>
        <taxon>Pseudomonadota</taxon>
        <taxon>Betaproteobacteria</taxon>
        <taxon>Nitrosomonadales</taxon>
        <taxon>Sterolibacteriaceae</taxon>
        <taxon>Methyloversatilis</taxon>
    </lineage>
</organism>
<dbReference type="STRING" id="1000565.METUNv1_02917"/>
<keyword evidence="5 6" id="KW-0472">Membrane</keyword>
<dbReference type="PANTHER" id="PTHR43124:SF3">
    <property type="entry name" value="CHLORAMPHENICOL EFFLUX PUMP RV0191"/>
    <property type="match status" value="1"/>
</dbReference>
<dbReference type="Pfam" id="PF07690">
    <property type="entry name" value="MFS_1"/>
    <property type="match status" value="1"/>
</dbReference>
<feature type="domain" description="Major facilitator superfamily (MFS) profile" evidence="7">
    <location>
        <begin position="14"/>
        <end position="402"/>
    </location>
</feature>
<feature type="transmembrane region" description="Helical" evidence="6">
    <location>
        <begin position="167"/>
        <end position="187"/>
    </location>
</feature>
<dbReference type="Proteomes" id="UP000005019">
    <property type="component" value="Unassembled WGS sequence"/>
</dbReference>
<evidence type="ECO:0000259" key="7">
    <source>
        <dbReference type="PROSITE" id="PS50850"/>
    </source>
</evidence>
<dbReference type="InterPro" id="IPR011701">
    <property type="entry name" value="MFS"/>
</dbReference>
<dbReference type="InterPro" id="IPR020846">
    <property type="entry name" value="MFS_dom"/>
</dbReference>
<keyword evidence="2" id="KW-1003">Cell membrane</keyword>
<feature type="transmembrane region" description="Helical" evidence="6">
    <location>
        <begin position="12"/>
        <end position="32"/>
    </location>
</feature>
<gene>
    <name evidence="8" type="ORF">METUNv1_02917</name>
</gene>
<feature type="transmembrane region" description="Helical" evidence="6">
    <location>
        <begin position="316"/>
        <end position="334"/>
    </location>
</feature>
<evidence type="ECO:0000256" key="6">
    <source>
        <dbReference type="SAM" id="Phobius"/>
    </source>
</evidence>
<dbReference type="PANTHER" id="PTHR43124">
    <property type="entry name" value="PURINE EFFLUX PUMP PBUE"/>
    <property type="match status" value="1"/>
</dbReference>
<evidence type="ECO:0000256" key="4">
    <source>
        <dbReference type="ARBA" id="ARBA00022989"/>
    </source>
</evidence>
<feature type="transmembrane region" description="Helical" evidence="6">
    <location>
        <begin position="346"/>
        <end position="366"/>
    </location>
</feature>
<dbReference type="AlphaFoldDB" id="F5RF40"/>
<evidence type="ECO:0000313" key="9">
    <source>
        <dbReference type="Proteomes" id="UP000005019"/>
    </source>
</evidence>
<dbReference type="PROSITE" id="PS50850">
    <property type="entry name" value="MFS"/>
    <property type="match status" value="1"/>
</dbReference>
<dbReference type="OrthoDB" id="9781976at2"/>
<comment type="caution">
    <text evidence="8">The sequence shown here is derived from an EMBL/GenBank/DDBJ whole genome shotgun (WGS) entry which is preliminary data.</text>
</comment>
<evidence type="ECO:0000313" key="8">
    <source>
        <dbReference type="EMBL" id="EGK70696.1"/>
    </source>
</evidence>
<feature type="transmembrane region" description="Helical" evidence="6">
    <location>
        <begin position="106"/>
        <end position="128"/>
    </location>
</feature>
<protein>
    <submittedName>
        <fullName evidence="8">Major facilitator superfamily MFS_1</fullName>
    </submittedName>
</protein>
<evidence type="ECO:0000256" key="5">
    <source>
        <dbReference type="ARBA" id="ARBA00023136"/>
    </source>
</evidence>
<proteinExistence type="predicted"/>
<dbReference type="GO" id="GO:0005886">
    <property type="term" value="C:plasma membrane"/>
    <property type="evidence" value="ECO:0007669"/>
    <property type="project" value="UniProtKB-SubCell"/>
</dbReference>